<feature type="region of interest" description="Disordered" evidence="1">
    <location>
        <begin position="332"/>
        <end position="389"/>
    </location>
</feature>
<reference evidence="2 3" key="1">
    <citation type="journal article" date="2018" name="Mol. Biol. Evol.">
        <title>Broad Genomic Sampling Reveals a Smut Pathogenic Ancestry of the Fungal Clade Ustilaginomycotina.</title>
        <authorList>
            <person name="Kijpornyongpan T."/>
            <person name="Mondo S.J."/>
            <person name="Barry K."/>
            <person name="Sandor L."/>
            <person name="Lee J."/>
            <person name="Lipzen A."/>
            <person name="Pangilinan J."/>
            <person name="LaButti K."/>
            <person name="Hainaut M."/>
            <person name="Henrissat B."/>
            <person name="Grigoriev I.V."/>
            <person name="Spatafora J.W."/>
            <person name="Aime M.C."/>
        </authorList>
    </citation>
    <scope>NUCLEOTIDE SEQUENCE [LARGE SCALE GENOMIC DNA]</scope>
    <source>
        <strain evidence="2 3">MCA 5214</strain>
    </source>
</reference>
<feature type="compositionally biased region" description="Polar residues" evidence="1">
    <location>
        <begin position="71"/>
        <end position="93"/>
    </location>
</feature>
<accession>A0A316UR25</accession>
<evidence type="ECO:0000256" key="1">
    <source>
        <dbReference type="SAM" id="MobiDB-lite"/>
    </source>
</evidence>
<gene>
    <name evidence="2" type="ORF">BDZ90DRAFT_261017</name>
</gene>
<feature type="region of interest" description="Disordered" evidence="1">
    <location>
        <begin position="253"/>
        <end position="287"/>
    </location>
</feature>
<proteinExistence type="predicted"/>
<evidence type="ECO:0000313" key="2">
    <source>
        <dbReference type="EMBL" id="PWN26761.1"/>
    </source>
</evidence>
<feature type="compositionally biased region" description="Polar residues" evidence="1">
    <location>
        <begin position="101"/>
        <end position="119"/>
    </location>
</feature>
<protein>
    <submittedName>
        <fullName evidence="2">Uncharacterized protein</fullName>
    </submittedName>
</protein>
<organism evidence="2 3">
    <name type="scientific">Jaminaea rosea</name>
    <dbReference type="NCBI Taxonomy" id="1569628"/>
    <lineage>
        <taxon>Eukaryota</taxon>
        <taxon>Fungi</taxon>
        <taxon>Dikarya</taxon>
        <taxon>Basidiomycota</taxon>
        <taxon>Ustilaginomycotina</taxon>
        <taxon>Exobasidiomycetes</taxon>
        <taxon>Microstromatales</taxon>
        <taxon>Microstromatales incertae sedis</taxon>
        <taxon>Jaminaea</taxon>
    </lineage>
</organism>
<dbReference type="EMBL" id="KZ819670">
    <property type="protein sequence ID" value="PWN26761.1"/>
    <property type="molecule type" value="Genomic_DNA"/>
</dbReference>
<feature type="region of interest" description="Disordered" evidence="1">
    <location>
        <begin position="1"/>
        <end position="239"/>
    </location>
</feature>
<feature type="compositionally biased region" description="Low complexity" evidence="1">
    <location>
        <begin position="11"/>
        <end position="24"/>
    </location>
</feature>
<feature type="compositionally biased region" description="Low complexity" evidence="1">
    <location>
        <begin position="146"/>
        <end position="155"/>
    </location>
</feature>
<feature type="compositionally biased region" description="Low complexity" evidence="1">
    <location>
        <begin position="179"/>
        <end position="192"/>
    </location>
</feature>
<name>A0A316UR25_9BASI</name>
<sequence>MQTRSSGVALRPPSRSGSSTGGAAPPFPPLAFNDDQALNSRRVPAPVMPPRSKTRPLHLHTLDQNVAPRTHSLQQISALHNPSGATLASQAQKGQHDGSIQPGNSATATQRPDTESQFQDIPDDFFASIDDESLATNGRSPIAAIQQQQQQQQTQHTDLPVSAQHRPSLPAALMHGTQASTTNATASTRRSAPPMHVRSPHARRGVNFSRSSPRSSPGTAAALMPPPQQPRALTTNSHSQNVDRAHIHIVSQTHTTSDVGAQRPSCSAQSASSHSSPSSSHPTTATMAGLPPQSCAFRMVQKELSCAQAKNRRYLGVIEELERTVVMLRGQRGEAPSGVGGSGDGSAAQDGPGAGSGDGATEGSVAASRGGEQDEHDEIESSSSSQPGR</sequence>
<dbReference type="AlphaFoldDB" id="A0A316UR25"/>
<feature type="compositionally biased region" description="Low complexity" evidence="1">
    <location>
        <begin position="264"/>
        <end position="286"/>
    </location>
</feature>
<dbReference type="Proteomes" id="UP000245884">
    <property type="component" value="Unassembled WGS sequence"/>
</dbReference>
<dbReference type="RefSeq" id="XP_025361373.1">
    <property type="nucleotide sequence ID" value="XM_025508329.1"/>
</dbReference>
<evidence type="ECO:0000313" key="3">
    <source>
        <dbReference type="Proteomes" id="UP000245884"/>
    </source>
</evidence>
<feature type="compositionally biased region" description="Polar residues" evidence="1">
    <location>
        <begin position="208"/>
        <end position="218"/>
    </location>
</feature>
<dbReference type="GeneID" id="37030152"/>
<keyword evidence="3" id="KW-1185">Reference proteome</keyword>